<keyword evidence="1 5" id="KW-0547">Nucleotide-binding</keyword>
<dbReference type="InterPro" id="IPR014016">
    <property type="entry name" value="UvrD-like_ATP-bd"/>
</dbReference>
<dbReference type="GO" id="GO:0005694">
    <property type="term" value="C:chromosome"/>
    <property type="evidence" value="ECO:0007669"/>
    <property type="project" value="UniProtKB-ARBA"/>
</dbReference>
<dbReference type="Gramene" id="TVU15892">
    <property type="protein sequence ID" value="TVU15892"/>
    <property type="gene ID" value="EJB05_39435"/>
</dbReference>
<dbReference type="EMBL" id="RWGY01000031">
    <property type="protein sequence ID" value="TVU15892.1"/>
    <property type="molecule type" value="Genomic_DNA"/>
</dbReference>
<dbReference type="InterPro" id="IPR041677">
    <property type="entry name" value="DNA2/NAM7_AAA_11"/>
</dbReference>
<dbReference type="SUPFAM" id="SSF52540">
    <property type="entry name" value="P-loop containing nucleoside triphosphate hydrolases"/>
    <property type="match status" value="2"/>
</dbReference>
<name>A0A5J9TWX6_9POAL</name>
<evidence type="ECO:0000256" key="5">
    <source>
        <dbReference type="PROSITE-ProRule" id="PRU00560"/>
    </source>
</evidence>
<dbReference type="Pfam" id="PF20073">
    <property type="entry name" value="DUF6469"/>
    <property type="match status" value="1"/>
</dbReference>
<dbReference type="InterPro" id="IPR027417">
    <property type="entry name" value="P-loop_NTPase"/>
</dbReference>
<dbReference type="Gene3D" id="3.40.50.300">
    <property type="entry name" value="P-loop containing nucleotide triphosphate hydrolases"/>
    <property type="match status" value="4"/>
</dbReference>
<dbReference type="PROSITE" id="PS51198">
    <property type="entry name" value="UVRD_HELICASE_ATP_BIND"/>
    <property type="match status" value="1"/>
</dbReference>
<evidence type="ECO:0000313" key="9">
    <source>
        <dbReference type="Proteomes" id="UP000324897"/>
    </source>
</evidence>
<dbReference type="FunFam" id="3.40.50.300:FF:000326">
    <property type="entry name" value="P-loop containing nucleoside triphosphate hydrolase"/>
    <property type="match status" value="1"/>
</dbReference>
<dbReference type="CDD" id="cd18808">
    <property type="entry name" value="SF1_C_Upf1"/>
    <property type="match status" value="1"/>
</dbReference>
<keyword evidence="2 5" id="KW-0378">Hydrolase</keyword>
<dbReference type="Pfam" id="PF00580">
    <property type="entry name" value="UvrD-helicase"/>
    <property type="match status" value="1"/>
</dbReference>
<evidence type="ECO:0000256" key="6">
    <source>
        <dbReference type="SAM" id="MobiDB-lite"/>
    </source>
</evidence>
<dbReference type="GO" id="GO:0005524">
    <property type="term" value="F:ATP binding"/>
    <property type="evidence" value="ECO:0007669"/>
    <property type="project" value="UniProtKB-UniRule"/>
</dbReference>
<dbReference type="InterPro" id="IPR041679">
    <property type="entry name" value="DNA2/NAM7-like_C"/>
</dbReference>
<accession>A0A5J9TWX6</accession>
<evidence type="ECO:0000256" key="1">
    <source>
        <dbReference type="ARBA" id="ARBA00022741"/>
    </source>
</evidence>
<keyword evidence="9" id="KW-1185">Reference proteome</keyword>
<dbReference type="InterPro" id="IPR011990">
    <property type="entry name" value="TPR-like_helical_dom_sf"/>
</dbReference>
<sequence>MTFLREKSISEAGERLCLCTCSLRPFTFPTRKGAQTPRHRLVSSQGSKRFFPAFKPSTRLAAAITPAFPTEQRLDSKRLFETLSLPFPNRKCGLLSPVRERVEGSEMREDRAGDRRMAEKDLGDVVLSWSVQDIMNDDLCKEQVEKIPLSFMSLDHYLKSYVAPLIEETRSDLCSCLEIMAEAPSSKILSMEVAGKSGMYFMDVDFWDNGAGFSTETYTARNGDIFILSSMKPEAAEDFNRYGLTYCLAMVTEVSMDDEYQKGFRVKVAKDIGSEEDLSKLRHATFLNNIMTNIRIWKALSCDNSMNNNFTIIKSLLAPRNTDDDVCGVCVKQEGDCLASSAGKLLSVNLNQSQLDAIESIISAVRCRHLNLIKLIWGPPGTGKTKTVSALLWALACLKSRTLTCAPTNVAVVGVCTRFLQNLKDFNRDTDGYGLPLSLGDVLLLGNKYRMDITEELQEVFLDYRSDELVECFSSLSGWRYRIASMVSFFEDCSSRYDMLLEDDGSSGAVCFLDFVKRQFNVAATAVKKCIMSMWSHLPQRCFSCDSVSNMSTLLVSLEKIDALLCDRSLTDDGVKRAFGFLSAESSLIEKELDEARCKCLQLLKDLLRSLNLPIGVDRNWVQNYCMRNATLIFCTTSSSYRLHNAEIAPLDVLIVDEAAQVRECELLIPLRLRWLKHVVLVGDDCQLRPMVKSQVCKEAGFGISLFERLVLLDFEKHLLNIQYRMDPFISLFPNARFYERKILDGPNVLSPCYNKDYTGLPFGSYTFINITDGREEKEGAGNSWRNLVEAAVVLHLIQTIFKFWKRTGQGLSIGVVSPYSSQVEAIKSRLGKKYDTCDGFQVRVKSVDGFQGEEDDIIILSTVRSNGRGVVGFLADNQRTNVALTRARHCLWILGNATTLYNSGTVWKDLVADAQRRNCIFNAANDTAICKLVLHVKNELDELDDLLNADSAVFSNTRWKVILSDNFRKSFTKLKSPQLRREVLQKLVKLGGGWRSVVKNFDITDAFQLAKVYRIRDLYLVWSTDLERNERYFQIIRIWDVLSHQHVSRTIQHLENLFSMYTDDYLGHCRSVRTEGKLEVPIIWDKDHDIIRYKKDSQVVDQENHDHVDTSCALENTKVSESFLLMKFYSLSSGVAKHLLTATDGTEIDIPFELTDEEEEIIRFPLTSFILGRSGTGKTTVLTMKLIQIEQQSLIASQGVDLGEVDLSGPENKSTALMKDTSKHELFVKQVFITVSPKLCSAIKNQICRLRRFGSGDVSDQPGILHMHDIIDDLEEFSDVPDNFSDLPREHYPLTITYRKFLMMLDGTFERSFFDTFCGEFKSTIERGHSKSRAFQAFIELKEVTFDKFAASYWPHFNAELTKKLDASTVFTEIMSHIKGGYKAKRTLSGKLERLDYVMLSDKRFSSLNCKLRDRIYDIFLDYEKMKCTEREFDMSDFVNSLHSRMISEGYNGDLVDFIYIDEVQDLTMTQIALLKYVCRNFKEGFVFAGDTAQTIARGIDFRFEDIRSLFYTSFLSEIDGHNEGTKHGKQVQLSDMFQLTQNFRTHCGILRMAQSIMSLLYYFFPSCVDKLSPETGLVYGEAPVLLSLHGFGAEQVILVRDDATKKQIVDLVGKQALVLTIVECKGLEFQDVLLYNFFSQSPLRNKWRVVYEYMKNKDVIASSEEVSHPDFDRNKHYLLCSELKQLYVAITRTRQRLWICENADEYCRPMFDYWKKLCIVEVRLLDSSLIEAMQSGSSTDDWRLRGTKLFNEGQFEMATMCFEKAGDSHREKWARAAGLLATADRVISTNLEMGQASLQKASELYESIGMHDKAATCYIKLGDYRRAGMVYMEKCGTSRLEDAGDCFSVSECWSQAAEVYFKAKCYVKCFSSCSKGKLFSLGLEFLQQLDKESLCENSNPSEVAAVTKTYLENCALHYFECGDVKHMMPFVKAFNSMDHVRAFLKSRDLIDELLSIEIDMGNFLEAADIAKHKGDVLLEVNMLEKAELFENATQLLLLHVSANALSDAHKSLARLTYNLLEGRKCGNLFIELISARSIIDVHLQYENSGYKFEIEPFSEDEMRCHDMLACNLISPETLVCVWSTWRSIIVKVLSNLQQSEFPKSKDSAAMCQDLCDMYFGLRKVEDNRYMVLNMDSSWLSNMGRNSLQQDGNIFLLDSFQFQSCAHDFLINELSCVGLSVLKKLQSFVETCLKKASCPYVHWRTITRIYEIAKFLEESEFAMPKYSMKLRDFFILCECHLFKLLSLTLRDETINILFCILDSPTAFSLIVDSLGSYLRPVNKLTHGHLGRITMLLLCTGRLDGMLISKLMQYLDKDSEWAEFFQSLKTFLDSGAGTSSLIMNFKLALEFTFNTNWRAEPDYMSPLCFVDLLESLGFLASSYLVLNGCVFWSKSVLIKMLKSRACKDYLSTCLAPSAEYLELDRMAFSSSRFIVESIRSLLVNKFTIQEWVQQTSTPTSSYVPVLTRLVIMLYLVTLTLPFGDCYEITNFLKNARVFEDLPVEFSEKIVPALNMKSRTRSNFTGIFADALAAIGNQMVVLGSPRGRPFSRDLNACIISCEDLRDAKKVSELLFLEEPSVVEPGSPMHGGITSGGNQTCNDIPGNFPAASAQDDNMESRRIVHLSDENIPFWEKFESFQVYMHGGLKGARIIIQFLRSVLSWLELRVPLENMDAQLFEEVRHVCNQFHREEHRSCVTADDLYSMWQDGEDKMQKIISFLRSEKASLQDSDRRAEATSAVQFHNDKDDEWNEFSDDEPGTGGREAEQDPIKEEATDVCSTSKPKVQKPKNKKKPKKSKRKGKK</sequence>
<feature type="compositionally biased region" description="Basic residues" evidence="6">
    <location>
        <begin position="2783"/>
        <end position="2802"/>
    </location>
</feature>
<comment type="caution">
    <text evidence="8">The sequence shown here is derived from an EMBL/GenBank/DDBJ whole genome shotgun (WGS) entry which is preliminary data.</text>
</comment>
<feature type="compositionally biased region" description="Basic and acidic residues" evidence="6">
    <location>
        <begin position="2762"/>
        <end position="2773"/>
    </location>
</feature>
<evidence type="ECO:0000256" key="3">
    <source>
        <dbReference type="ARBA" id="ARBA00022806"/>
    </source>
</evidence>
<evidence type="ECO:0000256" key="2">
    <source>
        <dbReference type="ARBA" id="ARBA00022801"/>
    </source>
</evidence>
<evidence type="ECO:0000256" key="4">
    <source>
        <dbReference type="ARBA" id="ARBA00022840"/>
    </source>
</evidence>
<feature type="binding site" evidence="5">
    <location>
        <begin position="1173"/>
        <end position="1180"/>
    </location>
    <ligand>
        <name>ATP</name>
        <dbReference type="ChEBI" id="CHEBI:30616"/>
    </ligand>
</feature>
<feature type="compositionally biased region" description="Acidic residues" evidence="6">
    <location>
        <begin position="2746"/>
        <end position="2757"/>
    </location>
</feature>
<dbReference type="OrthoDB" id="3156807at2759"/>
<dbReference type="PANTHER" id="PTHR21529">
    <property type="entry name" value="MAMMARY TURMOR VIRUS RECEPTOR HOMOLOG 1, 2 MTVR1, 2"/>
    <property type="match status" value="1"/>
</dbReference>
<dbReference type="InterPro" id="IPR047187">
    <property type="entry name" value="SF1_C_Upf1"/>
</dbReference>
<keyword evidence="3 5" id="KW-0347">Helicase</keyword>
<feature type="region of interest" description="Disordered" evidence="6">
    <location>
        <begin position="2727"/>
        <end position="2802"/>
    </location>
</feature>
<dbReference type="InterPro" id="IPR045529">
    <property type="entry name" value="DUF6469"/>
</dbReference>
<evidence type="ECO:0000259" key="7">
    <source>
        <dbReference type="PROSITE" id="PS51198"/>
    </source>
</evidence>
<dbReference type="SUPFAM" id="SSF48452">
    <property type="entry name" value="TPR-like"/>
    <property type="match status" value="1"/>
</dbReference>
<proteinExistence type="predicted"/>
<evidence type="ECO:0000313" key="8">
    <source>
        <dbReference type="EMBL" id="TVU15892.1"/>
    </source>
</evidence>
<gene>
    <name evidence="8" type="ORF">EJB05_39435</name>
</gene>
<dbReference type="GO" id="GO:0016787">
    <property type="term" value="F:hydrolase activity"/>
    <property type="evidence" value="ECO:0007669"/>
    <property type="project" value="UniProtKB-UniRule"/>
</dbReference>
<dbReference type="GO" id="GO:0004386">
    <property type="term" value="F:helicase activity"/>
    <property type="evidence" value="ECO:0007669"/>
    <property type="project" value="UniProtKB-UniRule"/>
</dbReference>
<dbReference type="InterPro" id="IPR039904">
    <property type="entry name" value="TRANK1"/>
</dbReference>
<keyword evidence="4 5" id="KW-0067">ATP-binding</keyword>
<dbReference type="Pfam" id="PF13087">
    <property type="entry name" value="AAA_12"/>
    <property type="match status" value="1"/>
</dbReference>
<dbReference type="PANTHER" id="PTHR21529:SF4">
    <property type="entry name" value="TPR AND ANKYRIN REPEAT-CONTAINING PROTEIN 1"/>
    <property type="match status" value="1"/>
</dbReference>
<feature type="domain" description="UvrD-like helicase ATP-binding" evidence="7">
    <location>
        <begin position="1152"/>
        <end position="1548"/>
    </location>
</feature>
<organism evidence="8 9">
    <name type="scientific">Eragrostis curvula</name>
    <name type="common">weeping love grass</name>
    <dbReference type="NCBI Taxonomy" id="38414"/>
    <lineage>
        <taxon>Eukaryota</taxon>
        <taxon>Viridiplantae</taxon>
        <taxon>Streptophyta</taxon>
        <taxon>Embryophyta</taxon>
        <taxon>Tracheophyta</taxon>
        <taxon>Spermatophyta</taxon>
        <taxon>Magnoliopsida</taxon>
        <taxon>Liliopsida</taxon>
        <taxon>Poales</taxon>
        <taxon>Poaceae</taxon>
        <taxon>PACMAD clade</taxon>
        <taxon>Chloridoideae</taxon>
        <taxon>Eragrostideae</taxon>
        <taxon>Eragrostidinae</taxon>
        <taxon>Eragrostis</taxon>
    </lineage>
</organism>
<dbReference type="Proteomes" id="UP000324897">
    <property type="component" value="Unassembled WGS sequence"/>
</dbReference>
<protein>
    <recommendedName>
        <fullName evidence="7">UvrD-like helicase ATP-binding domain-containing protein</fullName>
    </recommendedName>
</protein>
<feature type="non-terminal residue" evidence="8">
    <location>
        <position position="1"/>
    </location>
</feature>
<dbReference type="Pfam" id="PF13086">
    <property type="entry name" value="AAA_11"/>
    <property type="match status" value="1"/>
</dbReference>
<reference evidence="8 9" key="1">
    <citation type="journal article" date="2019" name="Sci. Rep.">
        <title>A high-quality genome of Eragrostis curvula grass provides insights into Poaceae evolution and supports new strategies to enhance forage quality.</title>
        <authorList>
            <person name="Carballo J."/>
            <person name="Santos B.A.C.M."/>
            <person name="Zappacosta D."/>
            <person name="Garbus I."/>
            <person name="Selva J.P."/>
            <person name="Gallo C.A."/>
            <person name="Diaz A."/>
            <person name="Albertini E."/>
            <person name="Caccamo M."/>
            <person name="Echenique V."/>
        </authorList>
    </citation>
    <scope>NUCLEOTIDE SEQUENCE [LARGE SCALE GENOMIC DNA]</scope>
    <source>
        <strain evidence="9">cv. Victoria</strain>
        <tissue evidence="8">Leaf</tissue>
    </source>
</reference>